<evidence type="ECO:0008006" key="3">
    <source>
        <dbReference type="Google" id="ProtNLM"/>
    </source>
</evidence>
<accession>A0ABP0ZTZ6</accession>
<dbReference type="Gene3D" id="1.25.40.280">
    <property type="entry name" value="alix/aip1 like domains"/>
    <property type="match status" value="1"/>
</dbReference>
<dbReference type="Proteomes" id="UP001497383">
    <property type="component" value="Chromosome 6"/>
</dbReference>
<name>A0ABP0ZTZ6_9ASCO</name>
<dbReference type="Pfam" id="PF17306">
    <property type="entry name" value="DUF5355"/>
    <property type="match status" value="1"/>
</dbReference>
<dbReference type="InterPro" id="IPR038499">
    <property type="entry name" value="BRO1_sf"/>
</dbReference>
<reference evidence="1 2" key="1">
    <citation type="submission" date="2024-03" db="EMBL/GenBank/DDBJ databases">
        <authorList>
            <person name="Brejova B."/>
        </authorList>
    </citation>
    <scope>NUCLEOTIDE SEQUENCE [LARGE SCALE GENOMIC DNA]</scope>
    <source>
        <strain evidence="1 2">CBS 14171</strain>
    </source>
</reference>
<proteinExistence type="predicted"/>
<evidence type="ECO:0000313" key="2">
    <source>
        <dbReference type="Proteomes" id="UP001497383"/>
    </source>
</evidence>
<protein>
    <recommendedName>
        <fullName evidence="3">PH-response regulator protein palC</fullName>
    </recommendedName>
</protein>
<gene>
    <name evidence="1" type="ORF">LODBEIA_P50610</name>
</gene>
<evidence type="ECO:0000313" key="1">
    <source>
        <dbReference type="EMBL" id="CAK9441192.1"/>
    </source>
</evidence>
<dbReference type="InterPro" id="IPR035278">
    <property type="entry name" value="DUF5355"/>
</dbReference>
<sequence>MIVLPNTPPVPVQIEGSTTALPAQVLSLRTSLQNVKLATYNDSINYVVNLEKYLDSIDQISDGVDASETFVSSNIPWNHLSKTKFKQFFNTGNKKIESVRWSLMNELIMTSLSISLIYVRIASDLLNSTIDTDVEPPAKAEEYNESWKQVMNLYKKSISFLMYEQSLESKQGSFSEGALKINPVLIPFLSKISEICIQVSILAKYLWINRASINYNEQVTTENNATLAKVAIFCVNELEASQKLLESLLHSTGKKTEADNELINLDYRDWEDYLSLFKRYISAYAGLFLAIQNYRDDKIGNALGLIRYSLLALQSKKDLPPSSTLHKKFSFQKIRNKVQQRSQENVLQSLNSISTLDIKRSAFNDKSGIVLNDLAYLYDQLIRLNLKFTSENDNLKYQDVVHWSSVGSDSKWPIGCKIPVSNIEPYEVHKSVEKSENEYAGRGSYF</sequence>
<dbReference type="RefSeq" id="XP_066831999.1">
    <property type="nucleotide sequence ID" value="XM_066975352.1"/>
</dbReference>
<keyword evidence="2" id="KW-1185">Reference proteome</keyword>
<organism evidence="1 2">
    <name type="scientific">Lodderomyces beijingensis</name>
    <dbReference type="NCBI Taxonomy" id="1775926"/>
    <lineage>
        <taxon>Eukaryota</taxon>
        <taxon>Fungi</taxon>
        <taxon>Dikarya</taxon>
        <taxon>Ascomycota</taxon>
        <taxon>Saccharomycotina</taxon>
        <taxon>Pichiomycetes</taxon>
        <taxon>Debaryomycetaceae</taxon>
        <taxon>Candida/Lodderomyces clade</taxon>
        <taxon>Lodderomyces</taxon>
    </lineage>
</organism>
<dbReference type="GeneID" id="92210257"/>
<dbReference type="EMBL" id="OZ022410">
    <property type="protein sequence ID" value="CAK9441192.1"/>
    <property type="molecule type" value="Genomic_DNA"/>
</dbReference>